<comment type="caution">
    <text evidence="1">The sequence shown here is derived from an EMBL/GenBank/DDBJ whole genome shotgun (WGS) entry which is preliminary data.</text>
</comment>
<protein>
    <submittedName>
        <fullName evidence="1">Uncharacterized protein</fullName>
    </submittedName>
</protein>
<name>A0A1J4Q165_9ACTN</name>
<dbReference type="AlphaFoldDB" id="A0A1J4Q165"/>
<proteinExistence type="predicted"/>
<evidence type="ECO:0000313" key="2">
    <source>
        <dbReference type="Proteomes" id="UP000034838"/>
    </source>
</evidence>
<dbReference type="EMBL" id="LBDA02000047">
    <property type="protein sequence ID" value="OIK25895.1"/>
    <property type="molecule type" value="Genomic_DNA"/>
</dbReference>
<keyword evidence="2" id="KW-1185">Reference proteome</keyword>
<reference evidence="1" key="1">
    <citation type="submission" date="2016-10" db="EMBL/GenBank/DDBJ databases">
        <title>Genome sequence of Streptomyces malaysiense MUSC 136.</title>
        <authorList>
            <person name="Lee L.-H."/>
            <person name="Ser H.-L."/>
        </authorList>
    </citation>
    <scope>NUCLEOTIDE SEQUENCE [LARGE SCALE GENOMIC DNA]</scope>
    <source>
        <strain evidence="1">MUSC 136</strain>
    </source>
</reference>
<organism evidence="1 2">
    <name type="scientific">Streptomyces malaysiense</name>
    <dbReference type="NCBI Taxonomy" id="1428626"/>
    <lineage>
        <taxon>Bacteria</taxon>
        <taxon>Bacillati</taxon>
        <taxon>Actinomycetota</taxon>
        <taxon>Actinomycetes</taxon>
        <taxon>Kitasatosporales</taxon>
        <taxon>Streptomycetaceae</taxon>
        <taxon>Streptomyces</taxon>
    </lineage>
</organism>
<sequence>MHAGWYAGACLLVLALVGAVLYGSGAFGSRGGEESLDRACGGSPAQGGLSEALHASDFRAEEEGDDDYLAACLVRNQESGPQGSDLELKLRWSTAKAPSATLTWYDADYDGVREQAAPLGHGWSGVLRYEGGTYQVMAALDCVNQKDKALVAYGDLLGTSNSTTLTGLGRVTTETAEKAAEKHGCQVKAGERLTGLSPARLGASGTAKPLARAQGSCAALRGTDAAAADTPEAMEYPADPNAPQTNCYLVTKAKKPGYGLYAYYGAAAKDFLTSEGDQLEKGYGPAHGDRDYAWATATCPQSAQQAVFVLYHLHDRDTDTYPVPHYSASFARDALRAFADHEAKQRGCTGVRMAARP</sequence>
<accession>A0A1J4Q165</accession>
<dbReference type="Proteomes" id="UP000034838">
    <property type="component" value="Unassembled WGS sequence"/>
</dbReference>
<gene>
    <name evidence="1" type="ORF">VT52_019450</name>
</gene>
<evidence type="ECO:0000313" key="1">
    <source>
        <dbReference type="EMBL" id="OIK25895.1"/>
    </source>
</evidence>